<sequence>MVRSKAVLVYTSKRGNKHGQSQQFQINTPRIVFGAQSQDGVPVGADATSSSSSTLCVTVCACEPCVFIAAIHPSPSSLASLSSLPSPPSPPCSTDCPPGPEHGHRHRQHRHGHGHGGHRHEHAETPVEADCCRWLNSVDNECVCDLLVYLPPFLSKPIHQYTVTVDSSCNVTFQCGSRLRV</sequence>
<keyword evidence="3" id="KW-1185">Reference proteome</keyword>
<dbReference type="Proteomes" id="UP001187471">
    <property type="component" value="Unassembled WGS sequence"/>
</dbReference>
<dbReference type="AlphaFoldDB" id="A0AA88RIS8"/>
<protein>
    <submittedName>
        <fullName evidence="2">Uncharacterized protein</fullName>
    </submittedName>
</protein>
<evidence type="ECO:0000256" key="1">
    <source>
        <dbReference type="SAM" id="MobiDB-lite"/>
    </source>
</evidence>
<dbReference type="EMBL" id="JAVXUO010000638">
    <property type="protein sequence ID" value="KAK2990514.1"/>
    <property type="molecule type" value="Genomic_DNA"/>
</dbReference>
<evidence type="ECO:0000313" key="3">
    <source>
        <dbReference type="Proteomes" id="UP001187471"/>
    </source>
</evidence>
<proteinExistence type="predicted"/>
<gene>
    <name evidence="2" type="ORF">RJ640_019794</name>
</gene>
<evidence type="ECO:0000313" key="2">
    <source>
        <dbReference type="EMBL" id="KAK2990514.1"/>
    </source>
</evidence>
<reference evidence="2" key="1">
    <citation type="submission" date="2022-12" db="EMBL/GenBank/DDBJ databases">
        <title>Draft genome assemblies for two species of Escallonia (Escalloniales).</title>
        <authorList>
            <person name="Chanderbali A."/>
            <person name="Dervinis C."/>
            <person name="Anghel I."/>
            <person name="Soltis D."/>
            <person name="Soltis P."/>
            <person name="Zapata F."/>
        </authorList>
    </citation>
    <scope>NUCLEOTIDE SEQUENCE</scope>
    <source>
        <strain evidence="2">UCBG92.1500</strain>
        <tissue evidence="2">Leaf</tissue>
    </source>
</reference>
<organism evidence="2 3">
    <name type="scientific">Escallonia rubra</name>
    <dbReference type="NCBI Taxonomy" id="112253"/>
    <lineage>
        <taxon>Eukaryota</taxon>
        <taxon>Viridiplantae</taxon>
        <taxon>Streptophyta</taxon>
        <taxon>Embryophyta</taxon>
        <taxon>Tracheophyta</taxon>
        <taxon>Spermatophyta</taxon>
        <taxon>Magnoliopsida</taxon>
        <taxon>eudicotyledons</taxon>
        <taxon>Gunneridae</taxon>
        <taxon>Pentapetalae</taxon>
        <taxon>asterids</taxon>
        <taxon>campanulids</taxon>
        <taxon>Escalloniales</taxon>
        <taxon>Escalloniaceae</taxon>
        <taxon>Escallonia</taxon>
    </lineage>
</organism>
<dbReference type="InterPro" id="IPR036312">
    <property type="entry name" value="Bifun_inhib/LTP/seed_sf"/>
</dbReference>
<name>A0AA88RIS8_9ASTE</name>
<dbReference type="PANTHER" id="PTHR34377:SF3">
    <property type="entry name" value="TETRATRICOPEPTIDE REPEAT (TPR)-LIKE SUPERFAMILY PROTEIN"/>
    <property type="match status" value="1"/>
</dbReference>
<dbReference type="PANTHER" id="PTHR34377">
    <property type="entry name" value="TETRATRICOPEPTIDE REPEAT (TPR)-LIKE SUPERFAMILY PROTEIN"/>
    <property type="match status" value="1"/>
</dbReference>
<comment type="caution">
    <text evidence="2">The sequence shown here is derived from an EMBL/GenBank/DDBJ whole genome shotgun (WGS) entry which is preliminary data.</text>
</comment>
<feature type="region of interest" description="Disordered" evidence="1">
    <location>
        <begin position="79"/>
        <end position="121"/>
    </location>
</feature>
<dbReference type="SUPFAM" id="SSF47699">
    <property type="entry name" value="Bifunctional inhibitor/lipid-transfer protein/seed storage 2S albumin"/>
    <property type="match status" value="1"/>
</dbReference>
<feature type="compositionally biased region" description="Basic residues" evidence="1">
    <location>
        <begin position="103"/>
        <end position="120"/>
    </location>
</feature>
<accession>A0AA88RIS8</accession>